<organism evidence="1">
    <name type="scientific">Deinococcus sonorensis KR-87</name>
    <dbReference type="NCBI Taxonomy" id="694439"/>
    <lineage>
        <taxon>Bacteria</taxon>
        <taxon>Thermotogati</taxon>
        <taxon>Deinococcota</taxon>
        <taxon>Deinococci</taxon>
        <taxon>Deinococcales</taxon>
        <taxon>Deinococcaceae</taxon>
        <taxon>Deinococcus</taxon>
    </lineage>
</organism>
<dbReference type="KEGG" id="dsc:ABOD76_18615"/>
<evidence type="ECO:0008006" key="2">
    <source>
        <dbReference type="Google" id="ProtNLM"/>
    </source>
</evidence>
<accession>A0AAU7UA63</accession>
<gene>
    <name evidence="1" type="ORF">ABOD76_18615</name>
</gene>
<dbReference type="AlphaFoldDB" id="A0AAU7UA63"/>
<protein>
    <recommendedName>
        <fullName evidence="2">DinB-like domain-containing protein</fullName>
    </recommendedName>
</protein>
<evidence type="ECO:0000313" key="1">
    <source>
        <dbReference type="EMBL" id="XBV85423.1"/>
    </source>
</evidence>
<dbReference type="InterPro" id="IPR034660">
    <property type="entry name" value="DinB/YfiT-like"/>
</dbReference>
<reference evidence="1" key="1">
    <citation type="submission" date="2024-06" db="EMBL/GenBank/DDBJ databases">
        <title>Draft Genome Sequence of Deinococcus sonorensis Type Strain KR-87, a Biofilm Producing Representative of the Genus Deinococcus.</title>
        <authorList>
            <person name="Boren L.S."/>
            <person name="Grosso R.A."/>
            <person name="Hugenberg-Cox A.N."/>
            <person name="Hill J.T.E."/>
            <person name="Albert C.M."/>
            <person name="Tuohy J.M."/>
        </authorList>
    </citation>
    <scope>NUCLEOTIDE SEQUENCE</scope>
    <source>
        <strain evidence="1">KR-87</strain>
    </source>
</reference>
<dbReference type="EMBL" id="CP158299">
    <property type="protein sequence ID" value="XBV85423.1"/>
    <property type="molecule type" value="Genomic_DNA"/>
</dbReference>
<sequence>MTGEDLALLLDESARDDEASLGAALHRAEGQVPPRVAWLVTHLSVVKREYWTALHAVLDTPLPAPELNLSALCEWEGRTVRTLSAAQLEQTLSHAGRTLTVAALLRLNARHTVWHAGQIAALSNGPRWA</sequence>
<dbReference type="SUPFAM" id="SSF109854">
    <property type="entry name" value="DinB/YfiT-like putative metalloenzymes"/>
    <property type="match status" value="1"/>
</dbReference>
<dbReference type="Gene3D" id="1.20.120.450">
    <property type="entry name" value="dinb family like domain"/>
    <property type="match status" value="1"/>
</dbReference>
<proteinExistence type="predicted"/>
<dbReference type="RefSeq" id="WP_350243460.1">
    <property type="nucleotide sequence ID" value="NZ_CP158299.1"/>
</dbReference>
<name>A0AAU7UA63_9DEIO</name>